<proteinExistence type="predicted"/>
<evidence type="ECO:0000313" key="1">
    <source>
        <dbReference type="EMBL" id="AJI22233.1"/>
    </source>
</evidence>
<accession>A0A0B6ANM4</accession>
<dbReference type="HOGENOM" id="CLU_2663450_0_0_9"/>
<gene>
    <name evidence="1" type="ORF">BG04_4543</name>
</gene>
<organism evidence="1 2">
    <name type="scientific">Priestia megaterium (strain ATCC 14581 / DSM 32 / CCUG 1817 / JCM 2506 / NBRC 15308 / NCIMB 9376 / NCTC 10342 / NRRL B-14308 / VKM B-512 / Ford 19)</name>
    <name type="common">Bacillus megaterium</name>
    <dbReference type="NCBI Taxonomy" id="1348623"/>
    <lineage>
        <taxon>Bacteria</taxon>
        <taxon>Bacillati</taxon>
        <taxon>Bacillota</taxon>
        <taxon>Bacilli</taxon>
        <taxon>Bacillales</taxon>
        <taxon>Bacillaceae</taxon>
        <taxon>Priestia</taxon>
    </lineage>
</organism>
<name>A0A0B6ANM4_PRIM2</name>
<dbReference type="AlphaFoldDB" id="A0A0B6ANM4"/>
<dbReference type="Proteomes" id="UP000031829">
    <property type="component" value="Chromosome"/>
</dbReference>
<evidence type="ECO:0000313" key="2">
    <source>
        <dbReference type="Proteomes" id="UP000031829"/>
    </source>
</evidence>
<protein>
    <submittedName>
        <fullName evidence="1">Uncharacterized protein</fullName>
    </submittedName>
</protein>
<dbReference type="EMBL" id="CP009920">
    <property type="protein sequence ID" value="AJI22233.1"/>
    <property type="molecule type" value="Genomic_DNA"/>
</dbReference>
<sequence>MFYSNFYTPFNYAFYPYFMPSFGRPTGYVLNSSGEVDSWWGNYPLGHPAKAPKLGVGGQTPISGPAIPFSFRGYY</sequence>
<reference evidence="1 2" key="1">
    <citation type="journal article" date="2015" name="Genome Announc.">
        <title>Complete genome sequences for 35 biothreat assay-relevant bacillus species.</title>
        <authorList>
            <person name="Johnson S.L."/>
            <person name="Daligault H.E."/>
            <person name="Davenport K.W."/>
            <person name="Jaissle J."/>
            <person name="Frey K.G."/>
            <person name="Ladner J.T."/>
            <person name="Broomall S.M."/>
            <person name="Bishop-Lilly K.A."/>
            <person name="Bruce D.C."/>
            <person name="Gibbons H.S."/>
            <person name="Coyne S.R."/>
            <person name="Lo C.C."/>
            <person name="Meincke L."/>
            <person name="Munk A.C."/>
            <person name="Koroleva G.I."/>
            <person name="Rosenzweig C.N."/>
            <person name="Palacios G.F."/>
            <person name="Redden C.L."/>
            <person name="Minogue T.D."/>
            <person name="Chain P.S."/>
        </authorList>
    </citation>
    <scope>NUCLEOTIDE SEQUENCE [LARGE SCALE GENOMIC DNA]</scope>
    <source>
        <strain evidence="2">ATCC 14581 / DSM 32 / JCM 2506 / NBRC 15308 / NCIMB 9376 / NCTC 10342 / NRRL B-14308 / VKM B-512</strain>
    </source>
</reference>
<dbReference type="KEGG" id="bmeg:BG04_4543"/>